<protein>
    <recommendedName>
        <fullName evidence="4">Holin (3TMs family)</fullName>
    </recommendedName>
</protein>
<dbReference type="AlphaFoldDB" id="A0AA48HCX0"/>
<gene>
    <name evidence="2" type="ORF">MACH21_16420</name>
</gene>
<dbReference type="RefSeq" id="WP_338276334.1">
    <property type="nucleotide sequence ID" value="NZ_AP027266.1"/>
</dbReference>
<evidence type="ECO:0000256" key="1">
    <source>
        <dbReference type="SAM" id="MobiDB-lite"/>
    </source>
</evidence>
<feature type="region of interest" description="Disordered" evidence="1">
    <location>
        <begin position="162"/>
        <end position="183"/>
    </location>
</feature>
<evidence type="ECO:0000313" key="3">
    <source>
        <dbReference type="Proteomes" id="UP001337723"/>
    </source>
</evidence>
<proteinExistence type="predicted"/>
<reference evidence="2 3" key="1">
    <citation type="submission" date="2023-01" db="EMBL/GenBank/DDBJ databases">
        <title>Complete genome sequence of Roseicyclus marinus strain Dej080120_10.</title>
        <authorList>
            <person name="Ueki S."/>
            <person name="Maruyama F."/>
        </authorList>
    </citation>
    <scope>NUCLEOTIDE SEQUENCE [LARGE SCALE GENOMIC DNA]</scope>
    <source>
        <strain evidence="2 3">Dej080120_10</strain>
    </source>
</reference>
<dbReference type="Pfam" id="PF11351">
    <property type="entry name" value="GTA_holin_3TM"/>
    <property type="match status" value="1"/>
</dbReference>
<dbReference type="KEGG" id="rmai:MACH21_16420"/>
<feature type="compositionally biased region" description="Polar residues" evidence="1">
    <location>
        <begin position="170"/>
        <end position="183"/>
    </location>
</feature>
<dbReference type="InterPro" id="IPR021497">
    <property type="entry name" value="GTA_holin_3TM"/>
</dbReference>
<name>A0AA48HCX0_9RHOB</name>
<evidence type="ECO:0000313" key="2">
    <source>
        <dbReference type="EMBL" id="BDW85465.1"/>
    </source>
</evidence>
<keyword evidence="3" id="KW-1185">Reference proteome</keyword>
<accession>A0AA48HCX0</accession>
<dbReference type="EMBL" id="AP027266">
    <property type="protein sequence ID" value="BDW85465.1"/>
    <property type="molecule type" value="Genomic_DNA"/>
</dbReference>
<evidence type="ECO:0008006" key="4">
    <source>
        <dbReference type="Google" id="ProtNLM"/>
    </source>
</evidence>
<organism evidence="2 3">
    <name type="scientific">Roseicyclus marinus</name>
    <dbReference type="NCBI Taxonomy" id="2161673"/>
    <lineage>
        <taxon>Bacteria</taxon>
        <taxon>Pseudomonadati</taxon>
        <taxon>Pseudomonadota</taxon>
        <taxon>Alphaproteobacteria</taxon>
        <taxon>Rhodobacterales</taxon>
        <taxon>Roseobacteraceae</taxon>
        <taxon>Roseicyclus</taxon>
    </lineage>
</organism>
<dbReference type="Proteomes" id="UP001337723">
    <property type="component" value="Chromosome"/>
</dbReference>
<sequence>MGLIGRAMGMGQAAGAIGEAAQGLSEVFVANATRAMELDAEIHRATMETAGAEFQYAGSGLFDRAINGLNRLPRPMLALGTLGLFVYAMVDPAGFARRMVGLEAVPEPLWWLLGAIVSFYFGARELHYTRAAPRVGGLLRRGGLRQAPADDPVAVNPALSAWRNGAADQVPSNSTRETSPRSQ</sequence>